<dbReference type="InterPro" id="IPR002187">
    <property type="entry name" value="N-reg_PII"/>
</dbReference>
<sequence length="107" mass="11835">MKLIKAVVRPEKANEVLSALCDAGYISATRYSILGRGKQRGLKVSNISYDELPKEMIMMVVPDEAEEEIKKIIIQTARTSKNGMFGDGKIFIMPVQKSVTISSGLEE</sequence>
<dbReference type="RefSeq" id="WP_080063718.1">
    <property type="nucleotide sequence ID" value="NZ_MZGX01000006.1"/>
</dbReference>
<dbReference type="SUPFAM" id="SSF54913">
    <property type="entry name" value="GlnB-like"/>
    <property type="match status" value="1"/>
</dbReference>
<dbReference type="Pfam" id="PF00543">
    <property type="entry name" value="P-II"/>
    <property type="match status" value="1"/>
</dbReference>
<dbReference type="STRING" id="48256.CLHUN_12730"/>
<dbReference type="PANTHER" id="PTHR30115">
    <property type="entry name" value="NITROGEN REGULATORY PROTEIN P-II"/>
    <property type="match status" value="1"/>
</dbReference>
<keyword evidence="3" id="KW-0804">Transcription</keyword>
<dbReference type="PANTHER" id="PTHR30115:SF13">
    <property type="entry name" value="PII-LIKE PROTEIN GLNBI"/>
    <property type="match status" value="1"/>
</dbReference>
<dbReference type="InterPro" id="IPR015867">
    <property type="entry name" value="N-reg_PII/ATP_PRibTrfase_C"/>
</dbReference>
<dbReference type="SMART" id="SM00938">
    <property type="entry name" value="P-II"/>
    <property type="match status" value="1"/>
</dbReference>
<reference evidence="5 6" key="1">
    <citation type="submission" date="2017-03" db="EMBL/GenBank/DDBJ databases">
        <title>Genome sequence of Clostridium hungatei DSM 14427.</title>
        <authorList>
            <person name="Poehlein A."/>
            <person name="Daniel R."/>
        </authorList>
    </citation>
    <scope>NUCLEOTIDE SEQUENCE [LARGE SCALE GENOMIC DNA]</scope>
    <source>
        <strain evidence="5 6">DSM 14427</strain>
    </source>
</reference>
<evidence type="ECO:0000256" key="1">
    <source>
        <dbReference type="ARBA" id="ARBA00002440"/>
    </source>
</evidence>
<evidence type="ECO:0000313" key="6">
    <source>
        <dbReference type="Proteomes" id="UP000191554"/>
    </source>
</evidence>
<comment type="caution">
    <text evidence="5">The sequence shown here is derived from an EMBL/GenBank/DDBJ whole genome shotgun (WGS) entry which is preliminary data.</text>
</comment>
<dbReference type="GO" id="GO:0005829">
    <property type="term" value="C:cytosol"/>
    <property type="evidence" value="ECO:0007669"/>
    <property type="project" value="TreeGrafter"/>
</dbReference>
<dbReference type="InterPro" id="IPR011322">
    <property type="entry name" value="N-reg_PII-like_a/b"/>
</dbReference>
<dbReference type="Gene3D" id="3.30.70.120">
    <property type="match status" value="1"/>
</dbReference>
<evidence type="ECO:0000256" key="4">
    <source>
        <dbReference type="ARBA" id="ARBA00023231"/>
    </source>
</evidence>
<dbReference type="EMBL" id="MZGX01000006">
    <property type="protein sequence ID" value="OPX45041.1"/>
    <property type="molecule type" value="Genomic_DNA"/>
</dbReference>
<dbReference type="OrthoDB" id="9802729at2"/>
<comment type="function">
    <text evidence="1">Could be involved in the regulation of nitrogen fixation.</text>
</comment>
<dbReference type="AlphaFoldDB" id="A0A1V4SP63"/>
<dbReference type="PROSITE" id="PS51343">
    <property type="entry name" value="PII_GLNB_DOM"/>
    <property type="match status" value="1"/>
</dbReference>
<evidence type="ECO:0000313" key="5">
    <source>
        <dbReference type="EMBL" id="OPX45041.1"/>
    </source>
</evidence>
<gene>
    <name evidence="5" type="primary">glnB_5</name>
    <name evidence="5" type="ORF">CLHUN_12730</name>
</gene>
<dbReference type="GO" id="GO:0005524">
    <property type="term" value="F:ATP binding"/>
    <property type="evidence" value="ECO:0007669"/>
    <property type="project" value="TreeGrafter"/>
</dbReference>
<dbReference type="Proteomes" id="UP000191554">
    <property type="component" value="Unassembled WGS sequence"/>
</dbReference>
<keyword evidence="6" id="KW-1185">Reference proteome</keyword>
<organism evidence="5 6">
    <name type="scientific">Ruminiclostridium hungatei</name>
    <name type="common">Clostridium hungatei</name>
    <dbReference type="NCBI Taxonomy" id="48256"/>
    <lineage>
        <taxon>Bacteria</taxon>
        <taxon>Bacillati</taxon>
        <taxon>Bacillota</taxon>
        <taxon>Clostridia</taxon>
        <taxon>Eubacteriales</taxon>
        <taxon>Oscillospiraceae</taxon>
        <taxon>Ruminiclostridium</taxon>
    </lineage>
</organism>
<evidence type="ECO:0000256" key="3">
    <source>
        <dbReference type="ARBA" id="ARBA00023163"/>
    </source>
</evidence>
<protein>
    <submittedName>
        <fullName evidence="5">Nitrogen regulatory protein P-II</fullName>
    </submittedName>
</protein>
<dbReference type="GO" id="GO:0006808">
    <property type="term" value="P:regulation of nitrogen utilization"/>
    <property type="evidence" value="ECO:0007669"/>
    <property type="project" value="InterPro"/>
</dbReference>
<keyword evidence="4" id="KW-0535">Nitrogen fixation</keyword>
<accession>A0A1V4SP63</accession>
<dbReference type="GO" id="GO:0030234">
    <property type="term" value="F:enzyme regulator activity"/>
    <property type="evidence" value="ECO:0007669"/>
    <property type="project" value="InterPro"/>
</dbReference>
<name>A0A1V4SP63_RUMHU</name>
<dbReference type="PRINTS" id="PR00340">
    <property type="entry name" value="PIIGLNB"/>
</dbReference>
<proteinExistence type="predicted"/>
<keyword evidence="2" id="KW-0805">Transcription regulation</keyword>
<evidence type="ECO:0000256" key="2">
    <source>
        <dbReference type="ARBA" id="ARBA00023015"/>
    </source>
</evidence>